<evidence type="ECO:0000313" key="2">
    <source>
        <dbReference type="EMBL" id="MBK1631396.1"/>
    </source>
</evidence>
<evidence type="ECO:0008006" key="4">
    <source>
        <dbReference type="Google" id="ProtNLM"/>
    </source>
</evidence>
<dbReference type="EMBL" id="NRRV01000025">
    <property type="protein sequence ID" value="MBK1631396.1"/>
    <property type="molecule type" value="Genomic_DNA"/>
</dbReference>
<evidence type="ECO:0000313" key="3">
    <source>
        <dbReference type="Proteomes" id="UP000748752"/>
    </source>
</evidence>
<organism evidence="2 3">
    <name type="scientific">Thiohalocapsa halophila</name>
    <dbReference type="NCBI Taxonomy" id="69359"/>
    <lineage>
        <taxon>Bacteria</taxon>
        <taxon>Pseudomonadati</taxon>
        <taxon>Pseudomonadota</taxon>
        <taxon>Gammaproteobacteria</taxon>
        <taxon>Chromatiales</taxon>
        <taxon>Chromatiaceae</taxon>
        <taxon>Thiohalocapsa</taxon>
    </lineage>
</organism>
<keyword evidence="3" id="KW-1185">Reference proteome</keyword>
<name>A0ABS1CHK1_9GAMM</name>
<gene>
    <name evidence="2" type="ORF">CKO31_11715</name>
</gene>
<dbReference type="RefSeq" id="WP_200237641.1">
    <property type="nucleotide sequence ID" value="NZ_NRRV01000025.1"/>
</dbReference>
<dbReference type="InterPro" id="IPR012902">
    <property type="entry name" value="N_methyl_site"/>
</dbReference>
<feature type="transmembrane region" description="Helical" evidence="1">
    <location>
        <begin position="21"/>
        <end position="45"/>
    </location>
</feature>
<keyword evidence="1" id="KW-0472">Membrane</keyword>
<dbReference type="Pfam" id="PF07963">
    <property type="entry name" value="N_methyl"/>
    <property type="match status" value="1"/>
</dbReference>
<accession>A0ABS1CHK1</accession>
<dbReference type="Proteomes" id="UP000748752">
    <property type="component" value="Unassembled WGS sequence"/>
</dbReference>
<proteinExistence type="predicted"/>
<dbReference type="InterPro" id="IPR032092">
    <property type="entry name" value="PilW"/>
</dbReference>
<dbReference type="Pfam" id="PF16074">
    <property type="entry name" value="PilW"/>
    <property type="match status" value="1"/>
</dbReference>
<comment type="caution">
    <text evidence="2">The sequence shown here is derived from an EMBL/GenBank/DDBJ whole genome shotgun (WGS) entry which is preliminary data.</text>
</comment>
<keyword evidence="1" id="KW-0812">Transmembrane</keyword>
<evidence type="ECO:0000256" key="1">
    <source>
        <dbReference type="SAM" id="Phobius"/>
    </source>
</evidence>
<sequence>MNRHPAMNSFSGQPRSNQAGFTLPELLVAMLLGLFITAGGISLFVTNKVVYTDTARLTELQENARFAQKYLLDDLRHAYFFGELHYHDFIPDPDTPSNTAVSGNCNGMAVAYGFNDRFNPPSLPLHGATAASGDAIGCIDDAAEVNGIPSDVIVLKMVAPQPLSQTNDLTIGGVYIASNRTAGVMRLYTAGASMPSLSDSCVGRDSLCLRNGSYWPYLFRAYYIRDADPLDADPPTLARKTLEWDDTNGMSIVTEDLVEGIEGMRILYGERTGTGTDALLFRGANGGVGDWENVDAVRVHLLVRTIEPDPTHHDEATYVLGDTDVNFADANFATSLSQGAQLRNFHRRVVSATVMLRNKPIIDGTEEQP</sequence>
<reference evidence="2 3" key="1">
    <citation type="journal article" date="2020" name="Microorganisms">
        <title>Osmotic Adaptation and Compatible Solute Biosynthesis of Phototrophic Bacteria as Revealed from Genome Analyses.</title>
        <authorList>
            <person name="Imhoff J.F."/>
            <person name="Rahn T."/>
            <person name="Kunzel S."/>
            <person name="Keller A."/>
            <person name="Neulinger S.C."/>
        </authorList>
    </citation>
    <scope>NUCLEOTIDE SEQUENCE [LARGE SCALE GENOMIC DNA]</scope>
    <source>
        <strain evidence="2 3">DSM 6210</strain>
    </source>
</reference>
<keyword evidence="1" id="KW-1133">Transmembrane helix</keyword>
<dbReference type="NCBIfam" id="TIGR02532">
    <property type="entry name" value="IV_pilin_GFxxxE"/>
    <property type="match status" value="1"/>
</dbReference>
<protein>
    <recommendedName>
        <fullName evidence="4">Prepilin-type N-terminal cleavage/methylation domain-containing protein</fullName>
    </recommendedName>
</protein>